<reference evidence="1 2" key="1">
    <citation type="submission" date="2020-02" db="EMBL/GenBank/DDBJ databases">
        <title>Genome analysis of Thermosulfuriphilus ammonigenes ST65T, an anaerobic thermophilic chemolithoautotrophic bacterium isolated from a deep-sea hydrothermal vent.</title>
        <authorList>
            <person name="Slobodkina G."/>
            <person name="Allioux M."/>
            <person name="Merkel A."/>
            <person name="Alain K."/>
            <person name="Jebbar M."/>
            <person name="Slobodkin A."/>
        </authorList>
    </citation>
    <scope>NUCLEOTIDE SEQUENCE [LARGE SCALE GENOMIC DNA]</scope>
    <source>
        <strain evidence="1 2">ST65</strain>
    </source>
</reference>
<dbReference type="InterPro" id="IPR054687">
    <property type="entry name" value="Two-CW_dom"/>
</dbReference>
<keyword evidence="2" id="KW-1185">Reference proteome</keyword>
<accession>A0A6G7PV68</accession>
<dbReference type="NCBIfam" id="NF045718">
    <property type="entry name" value="two_CW_domain"/>
    <property type="match status" value="1"/>
</dbReference>
<dbReference type="EMBL" id="CP048877">
    <property type="protein sequence ID" value="QIJ71575.1"/>
    <property type="molecule type" value="Genomic_DNA"/>
</dbReference>
<gene>
    <name evidence="1" type="ORF">G4V39_04475</name>
</gene>
<evidence type="ECO:0000313" key="2">
    <source>
        <dbReference type="Proteomes" id="UP000502179"/>
    </source>
</evidence>
<proteinExistence type="predicted"/>
<protein>
    <submittedName>
        <fullName evidence="1">Uncharacterized protein</fullName>
    </submittedName>
</protein>
<sequence>MTQRLNCWEFKRCGRQGTCPASTEKRADGINGGKNGGRACWAIAGTFCGGKIQGVYSQKLASCLKCDFYKLVLREEGKAFIGGREIVKRLES</sequence>
<dbReference type="KEGG" id="tav:G4V39_04475"/>
<dbReference type="RefSeq" id="WP_166031794.1">
    <property type="nucleotide sequence ID" value="NZ_CP048877.1"/>
</dbReference>
<name>A0A6G7PV68_9BACT</name>
<dbReference type="Proteomes" id="UP000502179">
    <property type="component" value="Chromosome"/>
</dbReference>
<organism evidence="1 2">
    <name type="scientific">Thermosulfuriphilus ammonigenes</name>
    <dbReference type="NCBI Taxonomy" id="1936021"/>
    <lineage>
        <taxon>Bacteria</taxon>
        <taxon>Pseudomonadati</taxon>
        <taxon>Thermodesulfobacteriota</taxon>
        <taxon>Thermodesulfobacteria</taxon>
        <taxon>Thermodesulfobacteriales</taxon>
        <taxon>Thermodesulfobacteriaceae</taxon>
        <taxon>Thermosulfuriphilus</taxon>
    </lineage>
</organism>
<dbReference type="AlphaFoldDB" id="A0A6G7PV68"/>
<evidence type="ECO:0000313" key="1">
    <source>
        <dbReference type="EMBL" id="QIJ71575.1"/>
    </source>
</evidence>